<dbReference type="Gene3D" id="6.10.140.630">
    <property type="match status" value="1"/>
</dbReference>
<keyword evidence="6 8" id="KW-1035">Host cytoplasm</keyword>
<dbReference type="GO" id="GO:0003700">
    <property type="term" value="F:DNA-binding transcription factor activity"/>
    <property type="evidence" value="ECO:0007669"/>
    <property type="project" value="InterPro"/>
</dbReference>
<sequence length="89" mass="10804">MPLGPDERKLLRLLHWLNQTNPYPPVEGTARQRRRRRRKWRQIQEQIRHLAERIWNTREEQTLVQQIDQLVLDNQHIIIQSLPDPPSST</sequence>
<evidence type="ECO:0000256" key="3">
    <source>
        <dbReference type="ARBA" id="ARBA00022562"/>
    </source>
</evidence>
<organismHost>
    <name type="scientific">Cercopithecidae</name>
    <name type="common">Old World monkeys</name>
    <dbReference type="NCBI Taxonomy" id="9527"/>
</organismHost>
<evidence type="ECO:0000256" key="5">
    <source>
        <dbReference type="ARBA" id="ARBA00022884"/>
    </source>
</evidence>
<dbReference type="Pfam" id="PF00424">
    <property type="entry name" value="REV"/>
    <property type="match status" value="1"/>
</dbReference>
<dbReference type="InterPro" id="IPR000625">
    <property type="entry name" value="REV_protein"/>
</dbReference>
<evidence type="ECO:0000313" key="10">
    <source>
        <dbReference type="Proteomes" id="UP000120176"/>
    </source>
</evidence>
<organismHost>
    <name type="scientific">Pan troglodytes</name>
    <name type="common">Chimpanzee</name>
    <dbReference type="NCBI Taxonomy" id="9598"/>
</organismHost>
<accession>A0A159D725</accession>
<evidence type="ECO:0000256" key="7">
    <source>
        <dbReference type="ARBA" id="ARBA00031496"/>
    </source>
</evidence>
<proteinExistence type="predicted"/>
<protein>
    <recommendedName>
        <fullName evidence="1 8">Protein Rev</fullName>
    </recommendedName>
    <alternativeName>
        <fullName evidence="7 8">Regulator of expression of viral proteins</fullName>
    </alternativeName>
</protein>
<dbReference type="GO" id="GO:0044196">
    <property type="term" value="C:host cell nucleolus"/>
    <property type="evidence" value="ECO:0007669"/>
    <property type="project" value="UniProtKB-SubCell"/>
</dbReference>
<organism evidence="9 10">
    <name type="scientific">Simian immunodeficiency virus</name>
    <name type="common">SIV</name>
    <dbReference type="NCBI Taxonomy" id="11723"/>
    <lineage>
        <taxon>Viruses</taxon>
        <taxon>Riboviria</taxon>
        <taxon>Pararnavirae</taxon>
        <taxon>Artverviricota</taxon>
        <taxon>Revtraviricetes</taxon>
        <taxon>Ortervirales</taxon>
        <taxon>Retroviridae</taxon>
        <taxon>Orthoretrovirinae</taxon>
        <taxon>Lentivirus</taxon>
        <taxon>Lentivirus simimdef</taxon>
    </lineage>
</organism>
<evidence type="ECO:0000256" key="2">
    <source>
        <dbReference type="ARBA" id="ARBA00022448"/>
    </source>
</evidence>
<dbReference type="Proteomes" id="UP000120176">
    <property type="component" value="Genome"/>
</dbReference>
<keyword evidence="3 8" id="KW-1048">Host nucleus</keyword>
<dbReference type="GO" id="GO:0051028">
    <property type="term" value="P:mRNA transport"/>
    <property type="evidence" value="ECO:0007669"/>
    <property type="project" value="UniProtKB-KW"/>
</dbReference>
<evidence type="ECO:0000256" key="6">
    <source>
        <dbReference type="ARBA" id="ARBA00023200"/>
    </source>
</evidence>
<comment type="subunit">
    <text evidence="8">Homomultimer; when bound to the RRE. Multimeric assembly is essential for activity.</text>
</comment>
<evidence type="ECO:0000256" key="1">
    <source>
        <dbReference type="ARBA" id="ARBA00020269"/>
    </source>
</evidence>
<evidence type="ECO:0000313" key="9">
    <source>
        <dbReference type="EMBL" id="ALS54373.1"/>
    </source>
</evidence>
<keyword evidence="2 8" id="KW-0813">Transport</keyword>
<keyword evidence="5 8" id="KW-0694">RNA-binding</keyword>
<evidence type="ECO:0000256" key="4">
    <source>
        <dbReference type="ARBA" id="ARBA00022816"/>
    </source>
</evidence>
<evidence type="ECO:0000256" key="8">
    <source>
        <dbReference type="RuleBase" id="RU364044"/>
    </source>
</evidence>
<comment type="function">
    <text evidence="8">Escorts unspliced or incompletely spliced viral pre-mRNAs (late transcripts) out of the nucleus of infected cells. These pre-mRNAs carry a recognition sequence called Rev responsive element (RRE) located in the env gene, that is not present in fully spliced viral mRNAs (early transcripts). This function is essential since most viral proteins are translated from unspliced or partially spliced pre-mRNAs which cannot exit the nucleus by the pathway used by fully processed cellular mRNAs.</text>
</comment>
<dbReference type="EMBL" id="KR862331">
    <property type="protein sequence ID" value="ALS54373.1"/>
    <property type="molecule type" value="Genomic_RNA"/>
</dbReference>
<dbReference type="GO" id="GO:0003723">
    <property type="term" value="F:RNA binding"/>
    <property type="evidence" value="ECO:0007669"/>
    <property type="project" value="UniProtKB-KW"/>
</dbReference>
<dbReference type="GO" id="GO:0030430">
    <property type="term" value="C:host cell cytoplasm"/>
    <property type="evidence" value="ECO:0007669"/>
    <property type="project" value="UniProtKB-SubCell"/>
</dbReference>
<comment type="subcellular location">
    <subcellularLocation>
        <location evidence="8">Host cytoplasm</location>
    </subcellularLocation>
    <subcellularLocation>
        <location evidence="8">Host nucleus</location>
        <location evidence="8">Host nucleolus</location>
    </subcellularLocation>
</comment>
<gene>
    <name evidence="8 9" type="primary">rev</name>
</gene>
<reference evidence="10" key="1">
    <citation type="journal article" date="2016" name="J. Virol.">
        <title>Arteriviruses, Pegiviruses, and Lentiviruses Are Common among Wild African Monkeys.</title>
        <authorList>
            <person name="Bailey A."/>
            <person name="Heimbruch K."/>
        </authorList>
    </citation>
    <scope>NUCLEOTIDE SEQUENCE [LARGE SCALE GENOMIC DNA]</scope>
</reference>
<keyword evidence="4 8" id="KW-0509">mRNA transport</keyword>
<name>A0A159D725_SIV</name>